<evidence type="ECO:0000313" key="15">
    <source>
        <dbReference type="EMBL" id="TQV79872.1"/>
    </source>
</evidence>
<name>A0A545TRM6_9PROT</name>
<evidence type="ECO:0000256" key="5">
    <source>
        <dbReference type="ARBA" id="ARBA00023016"/>
    </source>
</evidence>
<dbReference type="GO" id="GO:0006457">
    <property type="term" value="P:protein folding"/>
    <property type="evidence" value="ECO:0007669"/>
    <property type="project" value="InterPro"/>
</dbReference>
<dbReference type="FunFam" id="2.30.22.10:FF:000001">
    <property type="entry name" value="Protein GrpE"/>
    <property type="match status" value="1"/>
</dbReference>
<dbReference type="InterPro" id="IPR013805">
    <property type="entry name" value="GrpE_CC"/>
</dbReference>
<feature type="coiled-coil region" evidence="13">
    <location>
        <begin position="66"/>
        <end position="97"/>
    </location>
</feature>
<keyword evidence="16" id="KW-1185">Reference proteome</keyword>
<gene>
    <name evidence="10 15" type="primary">grpE</name>
    <name evidence="15" type="ORF">FKG95_14380</name>
</gene>
<dbReference type="Gene3D" id="3.90.20.20">
    <property type="match status" value="1"/>
</dbReference>
<evidence type="ECO:0000256" key="8">
    <source>
        <dbReference type="ARBA" id="ARBA00072274"/>
    </source>
</evidence>
<evidence type="ECO:0000256" key="2">
    <source>
        <dbReference type="ARBA" id="ARBA00009054"/>
    </source>
</evidence>
<feature type="region of interest" description="Disordered" evidence="14">
    <location>
        <begin position="218"/>
        <end position="237"/>
    </location>
</feature>
<dbReference type="OrthoDB" id="9789811at2"/>
<evidence type="ECO:0000256" key="1">
    <source>
        <dbReference type="ARBA" id="ARBA00004496"/>
    </source>
</evidence>
<keyword evidence="6 10" id="KW-0143">Chaperone</keyword>
<dbReference type="Gene3D" id="2.30.22.10">
    <property type="entry name" value="Head domain of nucleotide exchange factor GrpE"/>
    <property type="match status" value="1"/>
</dbReference>
<evidence type="ECO:0000256" key="6">
    <source>
        <dbReference type="ARBA" id="ARBA00023186"/>
    </source>
</evidence>
<dbReference type="GO" id="GO:0042803">
    <property type="term" value="F:protein homodimerization activity"/>
    <property type="evidence" value="ECO:0007669"/>
    <property type="project" value="InterPro"/>
</dbReference>
<comment type="subcellular location">
    <subcellularLocation>
        <location evidence="1 10">Cytoplasm</location>
    </subcellularLocation>
</comment>
<organism evidence="15 16">
    <name type="scientific">Denitrobaculum tricleocarpae</name>
    <dbReference type="NCBI Taxonomy" id="2591009"/>
    <lineage>
        <taxon>Bacteria</taxon>
        <taxon>Pseudomonadati</taxon>
        <taxon>Pseudomonadota</taxon>
        <taxon>Alphaproteobacteria</taxon>
        <taxon>Rhodospirillales</taxon>
        <taxon>Rhodospirillaceae</taxon>
        <taxon>Denitrobaculum</taxon>
    </lineage>
</organism>
<dbReference type="InterPro" id="IPR000740">
    <property type="entry name" value="GrpE"/>
</dbReference>
<proteinExistence type="inferred from homology"/>
<dbReference type="PRINTS" id="PR00773">
    <property type="entry name" value="GRPEPROTEIN"/>
</dbReference>
<feature type="region of interest" description="Disordered" evidence="14">
    <location>
        <begin position="1"/>
        <end position="40"/>
    </location>
</feature>
<evidence type="ECO:0000313" key="16">
    <source>
        <dbReference type="Proteomes" id="UP000315252"/>
    </source>
</evidence>
<dbReference type="PROSITE" id="PS01071">
    <property type="entry name" value="GRPE"/>
    <property type="match status" value="1"/>
</dbReference>
<evidence type="ECO:0000256" key="11">
    <source>
        <dbReference type="RuleBase" id="RU000639"/>
    </source>
</evidence>
<evidence type="ECO:0000256" key="7">
    <source>
        <dbReference type="ARBA" id="ARBA00053401"/>
    </source>
</evidence>
<feature type="compositionally biased region" description="Low complexity" evidence="14">
    <location>
        <begin position="218"/>
        <end position="230"/>
    </location>
</feature>
<dbReference type="GO" id="GO:0000774">
    <property type="term" value="F:adenyl-nucleotide exchange factor activity"/>
    <property type="evidence" value="ECO:0007669"/>
    <property type="project" value="InterPro"/>
</dbReference>
<dbReference type="PANTHER" id="PTHR21237">
    <property type="entry name" value="GRPE PROTEIN"/>
    <property type="match status" value="1"/>
</dbReference>
<dbReference type="Proteomes" id="UP000315252">
    <property type="component" value="Unassembled WGS sequence"/>
</dbReference>
<dbReference type="InterPro" id="IPR009012">
    <property type="entry name" value="GrpE_head"/>
</dbReference>
<dbReference type="SUPFAM" id="SSF58014">
    <property type="entry name" value="Coiled-coil domain of nucleotide exchange factor GrpE"/>
    <property type="match status" value="1"/>
</dbReference>
<reference evidence="15 16" key="1">
    <citation type="submission" date="2019-06" db="EMBL/GenBank/DDBJ databases">
        <title>Whole genome sequence for Rhodospirillaceae sp. R148.</title>
        <authorList>
            <person name="Wang G."/>
        </authorList>
    </citation>
    <scope>NUCLEOTIDE SEQUENCE [LARGE SCALE GENOMIC DNA]</scope>
    <source>
        <strain evidence="15 16">R148</strain>
    </source>
</reference>
<dbReference type="GO" id="GO:0005737">
    <property type="term" value="C:cytoplasm"/>
    <property type="evidence" value="ECO:0007669"/>
    <property type="project" value="UniProtKB-SubCell"/>
</dbReference>
<feature type="compositionally biased region" description="Low complexity" evidence="14">
    <location>
        <begin position="7"/>
        <end position="19"/>
    </location>
</feature>
<sequence length="237" mass="24953">MSDQDKQNSAAAAQAEADAVVSEKGPEIPSQEAFAEAAAAHAAEEAHAAANDAAAAATGAGDAERIAALEAEVSNLKDQLLRALAETENLRQRTRREREDTIKYAAMGLVKDLVEVTDNLKRAIESVPAEAIEDDSQLKNLLTGVQMTDKEILTVFERHNIKQVAALGEKLDPHSHEALFEVPDPTSPAGTVVQVMQPGYRLHDRLVRPARVGVAVGGPAAASEAAPAPGDNVDTTA</sequence>
<dbReference type="Pfam" id="PF01025">
    <property type="entry name" value="GrpE"/>
    <property type="match status" value="1"/>
</dbReference>
<keyword evidence="13" id="KW-0175">Coiled coil</keyword>
<dbReference type="EMBL" id="VHSH01000004">
    <property type="protein sequence ID" value="TQV79872.1"/>
    <property type="molecule type" value="Genomic_DNA"/>
</dbReference>
<dbReference type="PANTHER" id="PTHR21237:SF23">
    <property type="entry name" value="GRPE PROTEIN HOMOLOG, MITOCHONDRIAL"/>
    <property type="match status" value="1"/>
</dbReference>
<evidence type="ECO:0000256" key="9">
    <source>
        <dbReference type="ARBA" id="ARBA00076414"/>
    </source>
</evidence>
<keyword evidence="4 10" id="KW-0963">Cytoplasm</keyword>
<protein>
    <recommendedName>
        <fullName evidence="8 10">Protein GrpE</fullName>
    </recommendedName>
    <alternativeName>
        <fullName evidence="9 10">HSP-70 cofactor</fullName>
    </alternativeName>
</protein>
<evidence type="ECO:0000256" key="3">
    <source>
        <dbReference type="ARBA" id="ARBA00011738"/>
    </source>
</evidence>
<dbReference type="GO" id="GO:0051087">
    <property type="term" value="F:protein-folding chaperone binding"/>
    <property type="evidence" value="ECO:0007669"/>
    <property type="project" value="InterPro"/>
</dbReference>
<evidence type="ECO:0000256" key="14">
    <source>
        <dbReference type="SAM" id="MobiDB-lite"/>
    </source>
</evidence>
<comment type="similarity">
    <text evidence="2 10 12">Belongs to the GrpE family.</text>
</comment>
<dbReference type="SUPFAM" id="SSF51064">
    <property type="entry name" value="Head domain of nucleotide exchange factor GrpE"/>
    <property type="match status" value="1"/>
</dbReference>
<dbReference type="CDD" id="cd00446">
    <property type="entry name" value="GrpE"/>
    <property type="match status" value="1"/>
</dbReference>
<dbReference type="RefSeq" id="WP_142897052.1">
    <property type="nucleotide sequence ID" value="NZ_ML660055.1"/>
</dbReference>
<dbReference type="GO" id="GO:0051082">
    <property type="term" value="F:unfolded protein binding"/>
    <property type="evidence" value="ECO:0007669"/>
    <property type="project" value="TreeGrafter"/>
</dbReference>
<accession>A0A545TRM6</accession>
<dbReference type="NCBIfam" id="NF010738">
    <property type="entry name" value="PRK14140.1"/>
    <property type="match status" value="1"/>
</dbReference>
<dbReference type="HAMAP" id="MF_01151">
    <property type="entry name" value="GrpE"/>
    <property type="match status" value="1"/>
</dbReference>
<evidence type="ECO:0000256" key="13">
    <source>
        <dbReference type="SAM" id="Coils"/>
    </source>
</evidence>
<evidence type="ECO:0000256" key="10">
    <source>
        <dbReference type="HAMAP-Rule" id="MF_01151"/>
    </source>
</evidence>
<evidence type="ECO:0000256" key="12">
    <source>
        <dbReference type="RuleBase" id="RU004478"/>
    </source>
</evidence>
<comment type="function">
    <text evidence="7 10 11">Participates actively in the response to hyperosmotic and heat shock by preventing the aggregation of stress-denatured proteins, in association with DnaK and GrpE. It is the nucleotide exchange factor for DnaK and may function as a thermosensor. Unfolded proteins bind initially to DnaJ; upon interaction with the DnaJ-bound protein, DnaK hydrolyzes its bound ATP, resulting in the formation of a stable complex. GrpE releases ADP from DnaK; ATP binding to DnaK triggers the release of the substrate protein, thus completing the reaction cycle. Several rounds of ATP-dependent interactions between DnaJ, DnaK and GrpE are required for fully efficient folding.</text>
</comment>
<dbReference type="AlphaFoldDB" id="A0A545TRM6"/>
<comment type="caution">
    <text evidence="15">The sequence shown here is derived from an EMBL/GenBank/DDBJ whole genome shotgun (WGS) entry which is preliminary data.</text>
</comment>
<keyword evidence="5 10" id="KW-0346">Stress response</keyword>
<evidence type="ECO:0000256" key="4">
    <source>
        <dbReference type="ARBA" id="ARBA00022490"/>
    </source>
</evidence>
<comment type="subunit">
    <text evidence="3 10">Homodimer.</text>
</comment>
<dbReference type="NCBIfam" id="NF010739">
    <property type="entry name" value="PRK14141.1"/>
    <property type="match status" value="1"/>
</dbReference>